<dbReference type="InterPro" id="IPR036890">
    <property type="entry name" value="HATPase_C_sf"/>
</dbReference>
<reference evidence="3 4" key="1">
    <citation type="submission" date="2019-03" db="EMBL/GenBank/DDBJ databases">
        <title>Genomic Encyclopedia of Type Strains, Phase IV (KMG-IV): sequencing the most valuable type-strain genomes for metagenomic binning, comparative biology and taxonomic classification.</title>
        <authorList>
            <person name="Goeker M."/>
        </authorList>
    </citation>
    <scope>NUCLEOTIDE SEQUENCE [LARGE SCALE GENOMIC DNA]</scope>
    <source>
        <strain evidence="3 4">DSM 24176</strain>
    </source>
</reference>
<sequence>MEFIWYERVILTIFEAISILFIWAGINKKIKESKISRKIILVLLMITMVEMSEYYSLIITNLGIHFVILFLLVIFIFKLEIKSSIFEFFLVTGLMIMIQVIITYIISILITNFDYNFKSGLMVNSVMVIFCGILIRSNLLKSIQKLYVKYTTLILSIMLNLFLCSILVFSIWRVHKNLIFEYFPILISLVIIWTVINFYFSYQRIKIIQQKQVILTHEKYIPYLRSLVDEVRQRQHDIKNHFNVIYGLTEIEKDNISKVEIKNYLKSIVGRDQSIDCLLNIKDAILAAIIYNKKSLAEEKDIEFDFNINMGIPEYPLKNYELVELLGNLLDNAIEETEKTPNKKISLTLGRIDHKSLIQVTNTTTNDIDVNKVFEKGYSTKKGKYRGYGLYNVQKIINYYNGIIELSFNGEDIIFKILF</sequence>
<dbReference type="InterPro" id="IPR032834">
    <property type="entry name" value="NatK-like_C"/>
</dbReference>
<evidence type="ECO:0000313" key="3">
    <source>
        <dbReference type="EMBL" id="TCK98573.1"/>
    </source>
</evidence>
<dbReference type="SMART" id="SM00387">
    <property type="entry name" value="HATPase_c"/>
    <property type="match status" value="1"/>
</dbReference>
<keyword evidence="1" id="KW-1133">Transmembrane helix</keyword>
<dbReference type="PANTHER" id="PTHR40448">
    <property type="entry name" value="TWO-COMPONENT SENSOR HISTIDINE KINASE"/>
    <property type="match status" value="1"/>
</dbReference>
<keyword evidence="3" id="KW-0418">Kinase</keyword>
<evidence type="ECO:0000256" key="1">
    <source>
        <dbReference type="SAM" id="Phobius"/>
    </source>
</evidence>
<proteinExistence type="predicted"/>
<gene>
    <name evidence="3" type="ORF">EDC19_1003</name>
</gene>
<dbReference type="PANTHER" id="PTHR40448:SF1">
    <property type="entry name" value="TWO-COMPONENT SENSOR HISTIDINE KINASE"/>
    <property type="match status" value="1"/>
</dbReference>
<accession>A0A4R1N7D5</accession>
<dbReference type="GO" id="GO:0016301">
    <property type="term" value="F:kinase activity"/>
    <property type="evidence" value="ECO:0007669"/>
    <property type="project" value="UniProtKB-KW"/>
</dbReference>
<dbReference type="SUPFAM" id="SSF55874">
    <property type="entry name" value="ATPase domain of HSP90 chaperone/DNA topoisomerase II/histidine kinase"/>
    <property type="match status" value="1"/>
</dbReference>
<evidence type="ECO:0000313" key="4">
    <source>
        <dbReference type="Proteomes" id="UP000294545"/>
    </source>
</evidence>
<name>A0A4R1N7D5_9FIRM</name>
<organism evidence="3 4">
    <name type="scientific">Natranaerovirga hydrolytica</name>
    <dbReference type="NCBI Taxonomy" id="680378"/>
    <lineage>
        <taxon>Bacteria</taxon>
        <taxon>Bacillati</taxon>
        <taxon>Bacillota</taxon>
        <taxon>Clostridia</taxon>
        <taxon>Lachnospirales</taxon>
        <taxon>Natranaerovirgaceae</taxon>
        <taxon>Natranaerovirga</taxon>
    </lineage>
</organism>
<feature type="transmembrane region" description="Helical" evidence="1">
    <location>
        <begin position="147"/>
        <end position="172"/>
    </location>
</feature>
<dbReference type="Proteomes" id="UP000294545">
    <property type="component" value="Unassembled WGS sequence"/>
</dbReference>
<keyword evidence="1" id="KW-0472">Membrane</keyword>
<keyword evidence="4" id="KW-1185">Reference proteome</keyword>
<protein>
    <submittedName>
        <fullName evidence="3">Two-component system sensor histidine kinase AgrC</fullName>
    </submittedName>
</protein>
<dbReference type="GO" id="GO:0042802">
    <property type="term" value="F:identical protein binding"/>
    <property type="evidence" value="ECO:0007669"/>
    <property type="project" value="TreeGrafter"/>
</dbReference>
<dbReference type="Pfam" id="PF14501">
    <property type="entry name" value="HATPase_c_5"/>
    <property type="match status" value="1"/>
</dbReference>
<feature type="transmembrane region" description="Helical" evidence="1">
    <location>
        <begin position="62"/>
        <end position="81"/>
    </location>
</feature>
<dbReference type="InterPro" id="IPR003594">
    <property type="entry name" value="HATPase_dom"/>
</dbReference>
<dbReference type="AlphaFoldDB" id="A0A4R1N7D5"/>
<feature type="transmembrane region" description="Helical" evidence="1">
    <location>
        <begin position="6"/>
        <end position="26"/>
    </location>
</feature>
<keyword evidence="1" id="KW-0812">Transmembrane</keyword>
<dbReference type="OrthoDB" id="9792686at2"/>
<feature type="transmembrane region" description="Helical" evidence="1">
    <location>
        <begin position="117"/>
        <end position="135"/>
    </location>
</feature>
<keyword evidence="3" id="KW-0808">Transferase</keyword>
<dbReference type="Gene3D" id="3.30.565.10">
    <property type="entry name" value="Histidine kinase-like ATPase, C-terminal domain"/>
    <property type="match status" value="1"/>
</dbReference>
<feature type="transmembrane region" description="Helical" evidence="1">
    <location>
        <begin position="38"/>
        <end position="56"/>
    </location>
</feature>
<feature type="domain" description="Histidine kinase/HSP90-like ATPase" evidence="2">
    <location>
        <begin position="317"/>
        <end position="419"/>
    </location>
</feature>
<dbReference type="EMBL" id="SMGQ01000011">
    <property type="protein sequence ID" value="TCK98573.1"/>
    <property type="molecule type" value="Genomic_DNA"/>
</dbReference>
<comment type="caution">
    <text evidence="3">The sequence shown here is derived from an EMBL/GenBank/DDBJ whole genome shotgun (WGS) entry which is preliminary data.</text>
</comment>
<evidence type="ECO:0000259" key="2">
    <source>
        <dbReference type="SMART" id="SM00387"/>
    </source>
</evidence>
<feature type="transmembrane region" description="Helical" evidence="1">
    <location>
        <begin position="88"/>
        <end position="111"/>
    </location>
</feature>
<feature type="transmembrane region" description="Helical" evidence="1">
    <location>
        <begin position="178"/>
        <end position="200"/>
    </location>
</feature>